<evidence type="ECO:0000313" key="2">
    <source>
        <dbReference type="Proteomes" id="UP000499080"/>
    </source>
</evidence>
<dbReference type="Proteomes" id="UP000499080">
    <property type="component" value="Unassembled WGS sequence"/>
</dbReference>
<evidence type="ECO:0000313" key="1">
    <source>
        <dbReference type="EMBL" id="GBM08548.1"/>
    </source>
</evidence>
<name>A0A4Y2CXU6_ARAVE</name>
<reference evidence="1 2" key="1">
    <citation type="journal article" date="2019" name="Sci. Rep.">
        <title>Orb-weaving spider Araneus ventricosus genome elucidates the spidroin gene catalogue.</title>
        <authorList>
            <person name="Kono N."/>
            <person name="Nakamura H."/>
            <person name="Ohtoshi R."/>
            <person name="Moran D.A.P."/>
            <person name="Shinohara A."/>
            <person name="Yoshida Y."/>
            <person name="Fujiwara M."/>
            <person name="Mori M."/>
            <person name="Tomita M."/>
            <person name="Arakawa K."/>
        </authorList>
    </citation>
    <scope>NUCLEOTIDE SEQUENCE [LARGE SCALE GENOMIC DNA]</scope>
</reference>
<proteinExistence type="predicted"/>
<evidence type="ECO:0008006" key="3">
    <source>
        <dbReference type="Google" id="ProtNLM"/>
    </source>
</evidence>
<comment type="caution">
    <text evidence="1">The sequence shown here is derived from an EMBL/GenBank/DDBJ whole genome shotgun (WGS) entry which is preliminary data.</text>
</comment>
<dbReference type="AlphaFoldDB" id="A0A4Y2CXU6"/>
<protein>
    <recommendedName>
        <fullName evidence="3">DUF4371 domain-containing protein</fullName>
    </recommendedName>
</protein>
<dbReference type="OrthoDB" id="6759200at2759"/>
<accession>A0A4Y2CXU6</accession>
<gene>
    <name evidence="1" type="ORF">AVEN_69766_1</name>
</gene>
<dbReference type="EMBL" id="BGPR01000258">
    <property type="protein sequence ID" value="GBM08548.1"/>
    <property type="molecule type" value="Genomic_DNA"/>
</dbReference>
<keyword evidence="2" id="KW-1185">Reference proteome</keyword>
<organism evidence="1 2">
    <name type="scientific">Araneus ventricosus</name>
    <name type="common">Orbweaver spider</name>
    <name type="synonym">Epeira ventricosa</name>
    <dbReference type="NCBI Taxonomy" id="182803"/>
    <lineage>
        <taxon>Eukaryota</taxon>
        <taxon>Metazoa</taxon>
        <taxon>Ecdysozoa</taxon>
        <taxon>Arthropoda</taxon>
        <taxon>Chelicerata</taxon>
        <taxon>Arachnida</taxon>
        <taxon>Araneae</taxon>
        <taxon>Araneomorphae</taxon>
        <taxon>Entelegynae</taxon>
        <taxon>Araneoidea</taxon>
        <taxon>Araneidae</taxon>
        <taxon>Araneus</taxon>
    </lineage>
</organism>
<sequence length="87" mass="9457">MGVSKGLTNFSTELDSSLKDYLTSATVWQNHRKNEISKASFVSVIANETTDVSSISQMVVVLQYVLSNGQPVERPPGHDAKSIAECI</sequence>